<dbReference type="EMBL" id="JAMLDY010000004">
    <property type="protein sequence ID" value="MCP3734015.1"/>
    <property type="molecule type" value="Genomic_DNA"/>
</dbReference>
<protein>
    <submittedName>
        <fullName evidence="4">TetR/AcrR family transcriptional regulator</fullName>
    </submittedName>
</protein>
<reference evidence="4" key="1">
    <citation type="submission" date="2022-05" db="EMBL/GenBank/DDBJ databases">
        <title>Sphingomonas sp. strain RP10 Genome sequencing and assembly.</title>
        <authorList>
            <person name="Kim I."/>
        </authorList>
    </citation>
    <scope>NUCLEOTIDE SEQUENCE</scope>
    <source>
        <strain evidence="4">RP10</strain>
    </source>
</reference>
<evidence type="ECO:0000256" key="2">
    <source>
        <dbReference type="PROSITE-ProRule" id="PRU00335"/>
    </source>
</evidence>
<feature type="DNA-binding region" description="H-T-H motif" evidence="2">
    <location>
        <begin position="55"/>
        <end position="74"/>
    </location>
</feature>
<dbReference type="Pfam" id="PF00440">
    <property type="entry name" value="TetR_N"/>
    <property type="match status" value="1"/>
</dbReference>
<sequence>MVSRAPFGESGWATELKRSRIKREPPTAGRGLDTFDRILASAAELLGEVGFERMSTNDVCGRAEITPPALYHYFYDKYDILEELALRLLKRQNDAFHAWLSGSGIDGDTEARVASLARWFRIAAEVTGATPGSLSILRALRALPGLAHIRLASQRMLSDQLCDIYMRLNPASDRQIVWCRMRISCEFGYMVDEMALEEGRIANDVLFSTVASMLVETPPSDAV</sequence>
<name>A0A9X2HWF1_9SPHN</name>
<evidence type="ECO:0000313" key="4">
    <source>
        <dbReference type="EMBL" id="MCP3734015.1"/>
    </source>
</evidence>
<comment type="caution">
    <text evidence="4">The sequence shown here is derived from an EMBL/GenBank/DDBJ whole genome shotgun (WGS) entry which is preliminary data.</text>
</comment>
<evidence type="ECO:0000256" key="1">
    <source>
        <dbReference type="ARBA" id="ARBA00023125"/>
    </source>
</evidence>
<dbReference type="PROSITE" id="PS01081">
    <property type="entry name" value="HTH_TETR_1"/>
    <property type="match status" value="1"/>
</dbReference>
<dbReference type="InterPro" id="IPR009057">
    <property type="entry name" value="Homeodomain-like_sf"/>
</dbReference>
<dbReference type="InterPro" id="IPR023772">
    <property type="entry name" value="DNA-bd_HTH_TetR-type_CS"/>
</dbReference>
<feature type="domain" description="HTH tetR-type" evidence="3">
    <location>
        <begin position="32"/>
        <end position="92"/>
    </location>
</feature>
<keyword evidence="1 2" id="KW-0238">DNA-binding</keyword>
<dbReference type="SUPFAM" id="SSF46689">
    <property type="entry name" value="Homeodomain-like"/>
    <property type="match status" value="1"/>
</dbReference>
<dbReference type="PANTHER" id="PTHR30055:SF207">
    <property type="entry name" value="HTH-TYPE TRANSCRIPTIONAL REPRESSOR FATR"/>
    <property type="match status" value="1"/>
</dbReference>
<proteinExistence type="predicted"/>
<evidence type="ECO:0000313" key="5">
    <source>
        <dbReference type="Proteomes" id="UP001139486"/>
    </source>
</evidence>
<dbReference type="GO" id="GO:0003700">
    <property type="term" value="F:DNA-binding transcription factor activity"/>
    <property type="evidence" value="ECO:0007669"/>
    <property type="project" value="TreeGrafter"/>
</dbReference>
<gene>
    <name evidence="4" type="ORF">M9979_03880</name>
</gene>
<dbReference type="AlphaFoldDB" id="A0A9X2HWF1"/>
<dbReference type="RefSeq" id="WP_254288024.1">
    <property type="nucleotide sequence ID" value="NZ_JAMLDY010000004.1"/>
</dbReference>
<dbReference type="Gene3D" id="1.10.357.10">
    <property type="entry name" value="Tetracycline Repressor, domain 2"/>
    <property type="match status" value="1"/>
</dbReference>
<dbReference type="Proteomes" id="UP001139486">
    <property type="component" value="Unassembled WGS sequence"/>
</dbReference>
<dbReference type="PROSITE" id="PS50977">
    <property type="entry name" value="HTH_TETR_2"/>
    <property type="match status" value="1"/>
</dbReference>
<dbReference type="InterPro" id="IPR001647">
    <property type="entry name" value="HTH_TetR"/>
</dbReference>
<dbReference type="PANTHER" id="PTHR30055">
    <property type="entry name" value="HTH-TYPE TRANSCRIPTIONAL REGULATOR RUTR"/>
    <property type="match status" value="1"/>
</dbReference>
<keyword evidence="5" id="KW-1185">Reference proteome</keyword>
<dbReference type="InterPro" id="IPR050109">
    <property type="entry name" value="HTH-type_TetR-like_transc_reg"/>
</dbReference>
<accession>A0A9X2HWF1</accession>
<dbReference type="PRINTS" id="PR00455">
    <property type="entry name" value="HTHTETR"/>
</dbReference>
<organism evidence="4 5">
    <name type="scientific">Sphingomonas liriopis</name>
    <dbReference type="NCBI Taxonomy" id="2949094"/>
    <lineage>
        <taxon>Bacteria</taxon>
        <taxon>Pseudomonadati</taxon>
        <taxon>Pseudomonadota</taxon>
        <taxon>Alphaproteobacteria</taxon>
        <taxon>Sphingomonadales</taxon>
        <taxon>Sphingomonadaceae</taxon>
        <taxon>Sphingomonas</taxon>
    </lineage>
</organism>
<dbReference type="GO" id="GO:0000976">
    <property type="term" value="F:transcription cis-regulatory region binding"/>
    <property type="evidence" value="ECO:0007669"/>
    <property type="project" value="TreeGrafter"/>
</dbReference>
<evidence type="ECO:0000259" key="3">
    <source>
        <dbReference type="PROSITE" id="PS50977"/>
    </source>
</evidence>